<dbReference type="KEGG" id="aab:A4R43_29180"/>
<proteinExistence type="predicted"/>
<reference evidence="1 2" key="1">
    <citation type="submission" date="2016-04" db="EMBL/GenBank/DDBJ databases">
        <title>Complete genome sequence and analysis of deep-sea sediment isolate, Amycolatopsis sp. WP1.</title>
        <authorList>
            <person name="Wang H."/>
            <person name="Chen S."/>
            <person name="Wu Q."/>
        </authorList>
    </citation>
    <scope>NUCLEOTIDE SEQUENCE [LARGE SCALE GENOMIC DNA]</scope>
    <source>
        <strain evidence="1 2">WP1</strain>
    </source>
</reference>
<dbReference type="RefSeq" id="WP_113695275.1">
    <property type="nucleotide sequence ID" value="NZ_CP015163.1"/>
</dbReference>
<keyword evidence="2" id="KW-1185">Reference proteome</keyword>
<dbReference type="Proteomes" id="UP000250434">
    <property type="component" value="Chromosome"/>
</dbReference>
<name>A0A344LDC4_9PSEU</name>
<sequence>MNNTILDEDDRTWEFIRISGWAVRYVEGWAAEGAPYGYTVGLSALDHPELLMFGFGEANTAVMLDELAERVLGGERLHAGKVVAFDERIHRATLVPVPDSRPYLVDANRLFRSPVPALQVVTDDRRGYFPWEEGYSLPVGRQPLLGQ</sequence>
<dbReference type="InterPro" id="IPR025358">
    <property type="entry name" value="DUF4262"/>
</dbReference>
<dbReference type="AlphaFoldDB" id="A0A344LDC4"/>
<evidence type="ECO:0008006" key="3">
    <source>
        <dbReference type="Google" id="ProtNLM"/>
    </source>
</evidence>
<evidence type="ECO:0000313" key="1">
    <source>
        <dbReference type="EMBL" id="AXB46048.1"/>
    </source>
</evidence>
<protein>
    <recommendedName>
        <fullName evidence="3">DUF4262 domain-containing protein</fullName>
    </recommendedName>
</protein>
<evidence type="ECO:0000313" key="2">
    <source>
        <dbReference type="Proteomes" id="UP000250434"/>
    </source>
</evidence>
<organism evidence="1 2">
    <name type="scientific">Amycolatopsis albispora</name>
    <dbReference type="NCBI Taxonomy" id="1804986"/>
    <lineage>
        <taxon>Bacteria</taxon>
        <taxon>Bacillati</taxon>
        <taxon>Actinomycetota</taxon>
        <taxon>Actinomycetes</taxon>
        <taxon>Pseudonocardiales</taxon>
        <taxon>Pseudonocardiaceae</taxon>
        <taxon>Amycolatopsis</taxon>
    </lineage>
</organism>
<gene>
    <name evidence="1" type="ORF">A4R43_29180</name>
</gene>
<dbReference type="Pfam" id="PF14081">
    <property type="entry name" value="DUF4262"/>
    <property type="match status" value="1"/>
</dbReference>
<accession>A0A344LDC4</accession>
<dbReference type="EMBL" id="CP015163">
    <property type="protein sequence ID" value="AXB46048.1"/>
    <property type="molecule type" value="Genomic_DNA"/>
</dbReference>
<dbReference type="OrthoDB" id="511192at2"/>